<organism evidence="3 5">
    <name type="scientific">Medicago truncatula</name>
    <name type="common">Barrel medic</name>
    <name type="synonym">Medicago tribuloides</name>
    <dbReference type="NCBI Taxonomy" id="3880"/>
    <lineage>
        <taxon>Eukaryota</taxon>
        <taxon>Viridiplantae</taxon>
        <taxon>Streptophyta</taxon>
        <taxon>Embryophyta</taxon>
        <taxon>Tracheophyta</taxon>
        <taxon>Spermatophyta</taxon>
        <taxon>Magnoliopsida</taxon>
        <taxon>eudicotyledons</taxon>
        <taxon>Gunneridae</taxon>
        <taxon>Pentapetalae</taxon>
        <taxon>rosids</taxon>
        <taxon>fabids</taxon>
        <taxon>Fabales</taxon>
        <taxon>Fabaceae</taxon>
        <taxon>Papilionoideae</taxon>
        <taxon>50 kb inversion clade</taxon>
        <taxon>NPAAA clade</taxon>
        <taxon>Hologalegina</taxon>
        <taxon>IRL clade</taxon>
        <taxon>Trifolieae</taxon>
        <taxon>Medicago</taxon>
    </lineage>
</organism>
<dbReference type="OrthoDB" id="1858978at2759"/>
<feature type="chain" id="PRO_5014498906" evidence="1">
    <location>
        <begin position="24"/>
        <end position="407"/>
    </location>
</feature>
<proteinExistence type="predicted"/>
<dbReference type="STRING" id="3880.A0A072TS00"/>
<gene>
    <name evidence="4" type="primary">25501473</name>
    <name evidence="3" type="ordered locus">MTR_8g069720</name>
</gene>
<dbReference type="KEGG" id="mtr:25501473"/>
<feature type="domain" description="Neprosin PEP catalytic" evidence="2">
    <location>
        <begin position="151"/>
        <end position="407"/>
    </location>
</feature>
<keyword evidence="5" id="KW-1185">Reference proteome</keyword>
<reference evidence="3 5" key="2">
    <citation type="journal article" date="2014" name="BMC Genomics">
        <title>An improved genome release (version Mt4.0) for the model legume Medicago truncatula.</title>
        <authorList>
            <person name="Tang H."/>
            <person name="Krishnakumar V."/>
            <person name="Bidwell S."/>
            <person name="Rosen B."/>
            <person name="Chan A."/>
            <person name="Zhou S."/>
            <person name="Gentzbittel L."/>
            <person name="Childs K.L."/>
            <person name="Yandell M."/>
            <person name="Gundlach H."/>
            <person name="Mayer K.F."/>
            <person name="Schwartz D.C."/>
            <person name="Town C.D."/>
        </authorList>
    </citation>
    <scope>GENOME REANNOTATION</scope>
    <source>
        <strain evidence="3">A17</strain>
        <strain evidence="4 5">cv. Jemalong A17</strain>
    </source>
</reference>
<keyword evidence="1" id="KW-0732">Signal</keyword>
<dbReference type="PROSITE" id="PS52045">
    <property type="entry name" value="NEPROSIN_PEP_CD"/>
    <property type="match status" value="1"/>
</dbReference>
<feature type="signal peptide" evidence="1">
    <location>
        <begin position="1"/>
        <end position="23"/>
    </location>
</feature>
<sequence>MGFSSPIISIILHFLILVCPINSLKTSNQQLVNQTFRSNEELHKLKKMIAARLQQINKPAVKTIQSPDGDIIDCILTHKQLAFDHPLLKGQKPLDPPERPTRYNQMSNFSDNFQLWSLSGESCPDGTIPVRRITEQDLLRADSISGFGRKFTNTYKHTHAVALVEGGGFHGAKATINVWAPQVESPNEFSLAQMWITSGTYEKKDVNAIEAGWQIYPKVYGDNRTRFFIYWTADAYQQTGCRNVICPGFIQTNKKVVIGGTLTPTSTYDGNQLGIPLSIWRHPGTGNWWLEFATGNYLGYWPSSIFTHLKDPAEEVHWGGEIINSKFPQATSTQMGSGHLPDEGFRKAAYFKNIGVVDSNNQPIPLPENKYFHYVEKPKCYGIRGGHDQDWGDYFYFGGPGRSENCP</sequence>
<dbReference type="InterPro" id="IPR004314">
    <property type="entry name" value="Neprosin"/>
</dbReference>
<evidence type="ECO:0000313" key="3">
    <source>
        <dbReference type="EMBL" id="KEH20192.1"/>
    </source>
</evidence>
<dbReference type="Pfam" id="PF14365">
    <property type="entry name" value="Neprosin_AP"/>
    <property type="match status" value="1"/>
</dbReference>
<evidence type="ECO:0000313" key="5">
    <source>
        <dbReference type="Proteomes" id="UP000002051"/>
    </source>
</evidence>
<reference evidence="3 5" key="1">
    <citation type="journal article" date="2011" name="Nature">
        <title>The Medicago genome provides insight into the evolution of rhizobial symbioses.</title>
        <authorList>
            <person name="Young N.D."/>
            <person name="Debelle F."/>
            <person name="Oldroyd G.E."/>
            <person name="Geurts R."/>
            <person name="Cannon S.B."/>
            <person name="Udvardi M.K."/>
            <person name="Benedito V.A."/>
            <person name="Mayer K.F."/>
            <person name="Gouzy J."/>
            <person name="Schoof H."/>
            <person name="Van de Peer Y."/>
            <person name="Proost S."/>
            <person name="Cook D.R."/>
            <person name="Meyers B.C."/>
            <person name="Spannagl M."/>
            <person name="Cheung F."/>
            <person name="De Mita S."/>
            <person name="Krishnakumar V."/>
            <person name="Gundlach H."/>
            <person name="Zhou S."/>
            <person name="Mudge J."/>
            <person name="Bharti A.K."/>
            <person name="Murray J.D."/>
            <person name="Naoumkina M.A."/>
            <person name="Rosen B."/>
            <person name="Silverstein K.A."/>
            <person name="Tang H."/>
            <person name="Rombauts S."/>
            <person name="Zhao P.X."/>
            <person name="Zhou P."/>
            <person name="Barbe V."/>
            <person name="Bardou P."/>
            <person name="Bechner M."/>
            <person name="Bellec A."/>
            <person name="Berger A."/>
            <person name="Berges H."/>
            <person name="Bidwell S."/>
            <person name="Bisseling T."/>
            <person name="Choisne N."/>
            <person name="Couloux A."/>
            <person name="Denny R."/>
            <person name="Deshpande S."/>
            <person name="Dai X."/>
            <person name="Doyle J.J."/>
            <person name="Dudez A.M."/>
            <person name="Farmer A.D."/>
            <person name="Fouteau S."/>
            <person name="Franken C."/>
            <person name="Gibelin C."/>
            <person name="Gish J."/>
            <person name="Goldstein S."/>
            <person name="Gonzalez A.J."/>
            <person name="Green P.J."/>
            <person name="Hallab A."/>
            <person name="Hartog M."/>
            <person name="Hua A."/>
            <person name="Humphray S.J."/>
            <person name="Jeong D.H."/>
            <person name="Jing Y."/>
            <person name="Jocker A."/>
            <person name="Kenton S.M."/>
            <person name="Kim D.J."/>
            <person name="Klee K."/>
            <person name="Lai H."/>
            <person name="Lang C."/>
            <person name="Lin S."/>
            <person name="Macmil S.L."/>
            <person name="Magdelenat G."/>
            <person name="Matthews L."/>
            <person name="McCorrison J."/>
            <person name="Monaghan E.L."/>
            <person name="Mun J.H."/>
            <person name="Najar F.Z."/>
            <person name="Nicholson C."/>
            <person name="Noirot C."/>
            <person name="O'Bleness M."/>
            <person name="Paule C.R."/>
            <person name="Poulain J."/>
            <person name="Prion F."/>
            <person name="Qin B."/>
            <person name="Qu C."/>
            <person name="Retzel E.F."/>
            <person name="Riddle C."/>
            <person name="Sallet E."/>
            <person name="Samain S."/>
            <person name="Samson N."/>
            <person name="Sanders I."/>
            <person name="Saurat O."/>
            <person name="Scarpelli C."/>
            <person name="Schiex T."/>
            <person name="Segurens B."/>
            <person name="Severin A.J."/>
            <person name="Sherrier D.J."/>
            <person name="Shi R."/>
            <person name="Sims S."/>
            <person name="Singer S.R."/>
            <person name="Sinharoy S."/>
            <person name="Sterck L."/>
            <person name="Viollet A."/>
            <person name="Wang B.B."/>
            <person name="Wang K."/>
            <person name="Wang M."/>
            <person name="Wang X."/>
            <person name="Warfsmann J."/>
            <person name="Weissenbach J."/>
            <person name="White D.D."/>
            <person name="White J.D."/>
            <person name="Wiley G.B."/>
            <person name="Wincker P."/>
            <person name="Xing Y."/>
            <person name="Yang L."/>
            <person name="Yao Z."/>
            <person name="Ying F."/>
            <person name="Zhai J."/>
            <person name="Zhou L."/>
            <person name="Zuber A."/>
            <person name="Denarie J."/>
            <person name="Dixon R.A."/>
            <person name="May G.D."/>
            <person name="Schwartz D.C."/>
            <person name="Rogers J."/>
            <person name="Quetier F."/>
            <person name="Town C.D."/>
            <person name="Roe B.A."/>
        </authorList>
    </citation>
    <scope>NUCLEOTIDE SEQUENCE [LARGE SCALE GENOMIC DNA]</scope>
    <source>
        <strain evidence="3">A17</strain>
        <strain evidence="4 5">cv. Jemalong A17</strain>
    </source>
</reference>
<dbReference type="Gene3D" id="3.90.1320.10">
    <property type="entry name" value="Outer-capsid protein sigma 3, large lobe"/>
    <property type="match status" value="1"/>
</dbReference>
<evidence type="ECO:0000256" key="1">
    <source>
        <dbReference type="SAM" id="SignalP"/>
    </source>
</evidence>
<dbReference type="InterPro" id="IPR053168">
    <property type="entry name" value="Glutamic_endopeptidase"/>
</dbReference>
<evidence type="ECO:0000313" key="4">
    <source>
        <dbReference type="EnsemblPlants" id="KEH20192"/>
    </source>
</evidence>
<name>A0A072TS00_MEDTR</name>
<dbReference type="HOGENOM" id="CLU_030538_1_1_1"/>
<dbReference type="Pfam" id="PF03080">
    <property type="entry name" value="Neprosin"/>
    <property type="match status" value="1"/>
</dbReference>
<protein>
    <submittedName>
        <fullName evidence="3">Carboxyl-terminal peptidase</fullName>
    </submittedName>
</protein>
<dbReference type="Proteomes" id="UP000002051">
    <property type="component" value="Chromosome 8"/>
</dbReference>
<dbReference type="InterPro" id="IPR025521">
    <property type="entry name" value="Neprosin_propep"/>
</dbReference>
<dbReference type="AlphaFoldDB" id="A0A072TS00"/>
<dbReference type="PANTHER" id="PTHR31589">
    <property type="entry name" value="PROTEIN, PUTATIVE (DUF239)-RELATED-RELATED"/>
    <property type="match status" value="1"/>
</dbReference>
<dbReference type="PANTHER" id="PTHR31589:SF175">
    <property type="entry name" value="CARBOXYL-TERMINAL PEPTIDASE"/>
    <property type="match status" value="1"/>
</dbReference>
<evidence type="ECO:0000259" key="2">
    <source>
        <dbReference type="PROSITE" id="PS52045"/>
    </source>
</evidence>
<dbReference type="EnsemblPlants" id="KEH20192">
    <property type="protein sequence ID" value="KEH20192"/>
    <property type="gene ID" value="MTR_8g069720"/>
</dbReference>
<reference evidence="4" key="3">
    <citation type="submission" date="2015-04" db="UniProtKB">
        <authorList>
            <consortium name="EnsemblPlants"/>
        </authorList>
    </citation>
    <scope>IDENTIFICATION</scope>
    <source>
        <strain evidence="4">cv. Jemalong A17</strain>
    </source>
</reference>
<dbReference type="EMBL" id="CM001224">
    <property type="protein sequence ID" value="KEH20192.1"/>
    <property type="molecule type" value="Genomic_DNA"/>
</dbReference>
<accession>A0A072TS00</accession>